<dbReference type="InterPro" id="IPR032675">
    <property type="entry name" value="LRR_dom_sf"/>
</dbReference>
<keyword evidence="3" id="KW-1185">Reference proteome</keyword>
<proteinExistence type="predicted"/>
<protein>
    <recommendedName>
        <fullName evidence="4">RNI-like protein</fullName>
    </recommendedName>
</protein>
<dbReference type="Proteomes" id="UP000006514">
    <property type="component" value="Unassembled WGS sequence"/>
</dbReference>
<dbReference type="OrthoDB" id="3313943at2759"/>
<dbReference type="KEGG" id="adl:AURDEDRAFT_170100"/>
<reference evidence="3" key="1">
    <citation type="journal article" date="2012" name="Science">
        <title>The Paleozoic origin of enzymatic lignin decomposition reconstructed from 31 fungal genomes.</title>
        <authorList>
            <person name="Floudas D."/>
            <person name="Binder M."/>
            <person name="Riley R."/>
            <person name="Barry K."/>
            <person name="Blanchette R.A."/>
            <person name="Henrissat B."/>
            <person name="Martinez A.T."/>
            <person name="Otillar R."/>
            <person name="Spatafora J.W."/>
            <person name="Yadav J.S."/>
            <person name="Aerts A."/>
            <person name="Benoit I."/>
            <person name="Boyd A."/>
            <person name="Carlson A."/>
            <person name="Copeland A."/>
            <person name="Coutinho P.M."/>
            <person name="de Vries R.P."/>
            <person name="Ferreira P."/>
            <person name="Findley K."/>
            <person name="Foster B."/>
            <person name="Gaskell J."/>
            <person name="Glotzer D."/>
            <person name="Gorecki P."/>
            <person name="Heitman J."/>
            <person name="Hesse C."/>
            <person name="Hori C."/>
            <person name="Igarashi K."/>
            <person name="Jurgens J.A."/>
            <person name="Kallen N."/>
            <person name="Kersten P."/>
            <person name="Kohler A."/>
            <person name="Kuees U."/>
            <person name="Kumar T.K.A."/>
            <person name="Kuo A."/>
            <person name="LaButti K."/>
            <person name="Larrondo L.F."/>
            <person name="Lindquist E."/>
            <person name="Ling A."/>
            <person name="Lombard V."/>
            <person name="Lucas S."/>
            <person name="Lundell T."/>
            <person name="Martin R."/>
            <person name="McLaughlin D.J."/>
            <person name="Morgenstern I."/>
            <person name="Morin E."/>
            <person name="Murat C."/>
            <person name="Nagy L.G."/>
            <person name="Nolan M."/>
            <person name="Ohm R.A."/>
            <person name="Patyshakuliyeva A."/>
            <person name="Rokas A."/>
            <person name="Ruiz-Duenas F.J."/>
            <person name="Sabat G."/>
            <person name="Salamov A."/>
            <person name="Samejima M."/>
            <person name="Schmutz J."/>
            <person name="Slot J.C."/>
            <person name="St John F."/>
            <person name="Stenlid J."/>
            <person name="Sun H."/>
            <person name="Sun S."/>
            <person name="Syed K."/>
            <person name="Tsang A."/>
            <person name="Wiebenga A."/>
            <person name="Young D."/>
            <person name="Pisabarro A."/>
            <person name="Eastwood D.C."/>
            <person name="Martin F."/>
            <person name="Cullen D."/>
            <person name="Grigoriev I.V."/>
            <person name="Hibbett D.S."/>
        </authorList>
    </citation>
    <scope>NUCLEOTIDE SEQUENCE [LARGE SCALE GENOMIC DNA]</scope>
    <source>
        <strain evidence="3">TFB10046</strain>
    </source>
</reference>
<dbReference type="AlphaFoldDB" id="J0D2D3"/>
<dbReference type="SUPFAM" id="SSF52047">
    <property type="entry name" value="RNI-like"/>
    <property type="match status" value="1"/>
</dbReference>
<evidence type="ECO:0000313" key="2">
    <source>
        <dbReference type="EMBL" id="EJD40908.1"/>
    </source>
</evidence>
<keyword evidence="1" id="KW-0472">Membrane</keyword>
<organism evidence="2 3">
    <name type="scientific">Auricularia subglabra (strain TFB-10046 / SS5)</name>
    <name type="common">White-rot fungus</name>
    <name type="synonym">Auricularia delicata (strain TFB10046)</name>
    <dbReference type="NCBI Taxonomy" id="717982"/>
    <lineage>
        <taxon>Eukaryota</taxon>
        <taxon>Fungi</taxon>
        <taxon>Dikarya</taxon>
        <taxon>Basidiomycota</taxon>
        <taxon>Agaricomycotina</taxon>
        <taxon>Agaricomycetes</taxon>
        <taxon>Auriculariales</taxon>
        <taxon>Auriculariaceae</taxon>
        <taxon>Auricularia</taxon>
    </lineage>
</organism>
<evidence type="ECO:0000256" key="1">
    <source>
        <dbReference type="SAM" id="Phobius"/>
    </source>
</evidence>
<sequence length="318" mass="35558">MRCCSYQLNVLFDRSAVTLEFLSNNPSVAQITTRLAIYGQAKPNKCDDETFVALVACCPNLRALHLRRWNFTSVRPHLLSQCSFLTLTSFFIGAQSMLTVAGFFGLLAVMPALKRLGLGRVEGGYDSDSGSGEERPDEEKFATPACSLTHLVVSDDWNIGFWHYGHLLSRSHDTLEHLELHWIFDDSVGDAVADALARCTRVRHLTLIGNDFANERIIAACPTVCSLELVVPPSDAEAAAMRAPLRSLELVNCYVNDPESFIDAAWERLRERLPMAPALSMIGFRLMRTRRSGARETEGLRKLRKACKERRILLSFHG</sequence>
<evidence type="ECO:0008006" key="4">
    <source>
        <dbReference type="Google" id="ProtNLM"/>
    </source>
</evidence>
<feature type="transmembrane region" description="Helical" evidence="1">
    <location>
        <begin position="84"/>
        <end position="110"/>
    </location>
</feature>
<dbReference type="InParanoid" id="J0D2D3"/>
<keyword evidence="1" id="KW-1133">Transmembrane helix</keyword>
<gene>
    <name evidence="2" type="ORF">AURDEDRAFT_170100</name>
</gene>
<keyword evidence="1" id="KW-0812">Transmembrane</keyword>
<accession>J0D2D3</accession>
<dbReference type="EMBL" id="JH687798">
    <property type="protein sequence ID" value="EJD40908.1"/>
    <property type="molecule type" value="Genomic_DNA"/>
</dbReference>
<name>J0D2D3_AURST</name>
<dbReference type="Gene3D" id="3.80.10.10">
    <property type="entry name" value="Ribonuclease Inhibitor"/>
    <property type="match status" value="1"/>
</dbReference>
<evidence type="ECO:0000313" key="3">
    <source>
        <dbReference type="Proteomes" id="UP000006514"/>
    </source>
</evidence>